<keyword evidence="16" id="KW-1185">Reference proteome</keyword>
<dbReference type="Pfam" id="PF00069">
    <property type="entry name" value="Pkinase"/>
    <property type="match status" value="1"/>
</dbReference>
<dbReference type="Proteomes" id="UP000736164">
    <property type="component" value="Unassembled WGS sequence"/>
</dbReference>
<protein>
    <recommendedName>
        <fullName evidence="4">mitogen-activated protein kinase</fullName>
        <ecNumber evidence="4">2.7.11.24</ecNumber>
    </recommendedName>
</protein>
<dbReference type="InterPro" id="IPR000719">
    <property type="entry name" value="Prot_kinase_dom"/>
</dbReference>
<dbReference type="SMART" id="SM00220">
    <property type="entry name" value="S_TKc"/>
    <property type="match status" value="1"/>
</dbReference>
<dbReference type="Pfam" id="PF02752">
    <property type="entry name" value="Arrestin_C"/>
    <property type="match status" value="1"/>
</dbReference>
<comment type="similarity">
    <text evidence="2">Belongs to the arrestin family.</text>
</comment>
<reference evidence="15" key="1">
    <citation type="journal article" date="2021" name="Cell">
        <title>Tracing the genetic footprints of vertebrate landing in non-teleost ray-finned fishes.</title>
        <authorList>
            <person name="Bi X."/>
            <person name="Wang K."/>
            <person name="Yang L."/>
            <person name="Pan H."/>
            <person name="Jiang H."/>
            <person name="Wei Q."/>
            <person name="Fang M."/>
            <person name="Yu H."/>
            <person name="Zhu C."/>
            <person name="Cai Y."/>
            <person name="He Y."/>
            <person name="Gan X."/>
            <person name="Zeng H."/>
            <person name="Yu D."/>
            <person name="Zhu Y."/>
            <person name="Jiang H."/>
            <person name="Qiu Q."/>
            <person name="Yang H."/>
            <person name="Zhang Y.E."/>
            <person name="Wang W."/>
            <person name="Zhu M."/>
            <person name="He S."/>
            <person name="Zhang G."/>
        </authorList>
    </citation>
    <scope>NUCLEOTIDE SEQUENCE</scope>
    <source>
        <strain evidence="15">Allg_001</strain>
    </source>
</reference>
<keyword evidence="5" id="KW-0723">Serine/threonine-protein kinase</keyword>
<evidence type="ECO:0000259" key="14">
    <source>
        <dbReference type="PROSITE" id="PS50835"/>
    </source>
</evidence>
<dbReference type="InterPro" id="IPR050117">
    <property type="entry name" value="MAPK"/>
</dbReference>
<dbReference type="FunFam" id="1.10.510.10:FF:000684">
    <property type="entry name" value="Mitogen-activated protein kinase"/>
    <property type="match status" value="1"/>
</dbReference>
<name>A0A8J7P6V4_ATRSP</name>
<evidence type="ECO:0000313" key="16">
    <source>
        <dbReference type="Proteomes" id="UP000736164"/>
    </source>
</evidence>
<dbReference type="CDD" id="cd07851">
    <property type="entry name" value="STKc_p38"/>
    <property type="match status" value="1"/>
</dbReference>
<evidence type="ECO:0000256" key="7">
    <source>
        <dbReference type="ARBA" id="ARBA00022679"/>
    </source>
</evidence>
<evidence type="ECO:0000259" key="13">
    <source>
        <dbReference type="PROSITE" id="PS50011"/>
    </source>
</evidence>
<dbReference type="InterPro" id="IPR014756">
    <property type="entry name" value="Ig_E-set"/>
</dbReference>
<comment type="caution">
    <text evidence="15">The sequence shown here is derived from an EMBL/GenBank/DDBJ whole genome shotgun (WGS) entry which is preliminary data.</text>
</comment>
<keyword evidence="11" id="KW-0346">Stress response</keyword>
<evidence type="ECO:0000256" key="4">
    <source>
        <dbReference type="ARBA" id="ARBA00012411"/>
    </source>
</evidence>
<dbReference type="InterPro" id="IPR007110">
    <property type="entry name" value="Ig-like_dom"/>
</dbReference>
<proteinExistence type="inferred from homology"/>
<dbReference type="SUPFAM" id="SSF81296">
    <property type="entry name" value="E set domains"/>
    <property type="match status" value="2"/>
</dbReference>
<keyword evidence="9 15" id="KW-0418">Kinase</keyword>
<dbReference type="PROSITE" id="PS50011">
    <property type="entry name" value="PROTEIN_KINASE_DOM"/>
    <property type="match status" value="1"/>
</dbReference>
<evidence type="ECO:0000313" key="15">
    <source>
        <dbReference type="EMBL" id="MBN3325835.1"/>
    </source>
</evidence>
<feature type="non-terminal residue" evidence="15">
    <location>
        <position position="913"/>
    </location>
</feature>
<dbReference type="GO" id="GO:0007399">
    <property type="term" value="P:nervous system development"/>
    <property type="evidence" value="ECO:0007669"/>
    <property type="project" value="UniProtKB-ARBA"/>
</dbReference>
<dbReference type="Gene3D" id="2.60.40.640">
    <property type="match status" value="2"/>
</dbReference>
<evidence type="ECO:0000256" key="11">
    <source>
        <dbReference type="ARBA" id="ARBA00023016"/>
    </source>
</evidence>
<evidence type="ECO:0000256" key="12">
    <source>
        <dbReference type="PROSITE-ProRule" id="PRU10141"/>
    </source>
</evidence>
<keyword evidence="10 12" id="KW-0067">ATP-binding</keyword>
<dbReference type="GO" id="GO:0005524">
    <property type="term" value="F:ATP binding"/>
    <property type="evidence" value="ECO:0007669"/>
    <property type="project" value="UniProtKB-UniRule"/>
</dbReference>
<feature type="domain" description="Ig-like" evidence="14">
    <location>
        <begin position="364"/>
        <end position="438"/>
    </location>
</feature>
<dbReference type="InterPro" id="IPR011021">
    <property type="entry name" value="Arrestin-like_N"/>
</dbReference>
<dbReference type="InterPro" id="IPR014752">
    <property type="entry name" value="Arrestin-like_C"/>
</dbReference>
<dbReference type="PROSITE" id="PS01351">
    <property type="entry name" value="MAPK"/>
    <property type="match status" value="1"/>
</dbReference>
<keyword evidence="6" id="KW-0597">Phosphoprotein</keyword>
<evidence type="ECO:0000256" key="3">
    <source>
        <dbReference type="ARBA" id="ARBA00008832"/>
    </source>
</evidence>
<dbReference type="PROSITE" id="PS00107">
    <property type="entry name" value="PROTEIN_KINASE_ATP"/>
    <property type="match status" value="1"/>
</dbReference>
<dbReference type="SMART" id="SM01017">
    <property type="entry name" value="Arrestin_C"/>
    <property type="match status" value="1"/>
</dbReference>
<dbReference type="InterPro" id="IPR003527">
    <property type="entry name" value="MAP_kinase_CS"/>
</dbReference>
<dbReference type="InterPro" id="IPR011009">
    <property type="entry name" value="Kinase-like_dom_sf"/>
</dbReference>
<dbReference type="GO" id="GO:0004707">
    <property type="term" value="F:MAP kinase activity"/>
    <property type="evidence" value="ECO:0007669"/>
    <property type="project" value="UniProtKB-EC"/>
</dbReference>
<keyword evidence="7" id="KW-0808">Transferase</keyword>
<dbReference type="PANTHER" id="PTHR24055">
    <property type="entry name" value="MITOGEN-ACTIVATED PROTEIN KINASE"/>
    <property type="match status" value="1"/>
</dbReference>
<dbReference type="FunFam" id="3.30.200.20:FF:000769">
    <property type="entry name" value="Mitogen-activated protein kinase 14"/>
    <property type="match status" value="1"/>
</dbReference>
<dbReference type="PROSITE" id="PS50835">
    <property type="entry name" value="IG_LIKE"/>
    <property type="match status" value="1"/>
</dbReference>
<dbReference type="InterPro" id="IPR017441">
    <property type="entry name" value="Protein_kinase_ATP_BS"/>
</dbReference>
<dbReference type="Gene3D" id="3.30.200.20">
    <property type="entry name" value="Phosphorylase Kinase, domain 1"/>
    <property type="match status" value="1"/>
</dbReference>
<evidence type="ECO:0000256" key="10">
    <source>
        <dbReference type="ARBA" id="ARBA00022840"/>
    </source>
</evidence>
<organism evidence="15 16">
    <name type="scientific">Atractosteus spatula</name>
    <name type="common">Alligator gar</name>
    <name type="synonym">Lepisosteus spatula</name>
    <dbReference type="NCBI Taxonomy" id="7917"/>
    <lineage>
        <taxon>Eukaryota</taxon>
        <taxon>Metazoa</taxon>
        <taxon>Chordata</taxon>
        <taxon>Craniata</taxon>
        <taxon>Vertebrata</taxon>
        <taxon>Euteleostomi</taxon>
        <taxon>Actinopterygii</taxon>
        <taxon>Neopterygii</taxon>
        <taxon>Holostei</taxon>
        <taxon>Semionotiformes</taxon>
        <taxon>Lepisosteidae</taxon>
        <taxon>Atractosteus</taxon>
    </lineage>
</organism>
<evidence type="ECO:0000256" key="5">
    <source>
        <dbReference type="ARBA" id="ARBA00022527"/>
    </source>
</evidence>
<dbReference type="GO" id="GO:0005737">
    <property type="term" value="C:cytoplasm"/>
    <property type="evidence" value="ECO:0007669"/>
    <property type="project" value="UniProtKB-ARBA"/>
</dbReference>
<dbReference type="EMBL" id="JAAWVO010077797">
    <property type="protein sequence ID" value="MBN3325835.1"/>
    <property type="molecule type" value="Genomic_DNA"/>
</dbReference>
<gene>
    <name evidence="15" type="primary">Mapk14a</name>
    <name evidence="15" type="ORF">GTO95_0011959</name>
</gene>
<feature type="non-terminal residue" evidence="15">
    <location>
        <position position="1"/>
    </location>
</feature>
<dbReference type="SUPFAM" id="SSF56112">
    <property type="entry name" value="Protein kinase-like (PK-like)"/>
    <property type="match status" value="1"/>
</dbReference>
<dbReference type="InterPro" id="IPR011022">
    <property type="entry name" value="Arrestin_C-like"/>
</dbReference>
<dbReference type="Gene3D" id="1.10.510.10">
    <property type="entry name" value="Transferase(Phosphotransferase) domain 1"/>
    <property type="match status" value="1"/>
</dbReference>
<sequence length="913" mass="102604">MATPVKKGFRREEIQKTTWEVPTRYTGLTPVGSGAYGTVCRAIDQKTKEKVAIKKLYRPFQSLTHAKRAYRELRLLRHIKHENVISLVSVFTPDPSLEKFQTFYMVMPFVAQDLSHIMKKGRLTDKIVTYLVYQLLRGLKYIHSAGIVHRDLKPSNLAVNENCELKILDFGLARHTESEMTGYVVTRWYRAPEVVLSWMHYSQTAPFQCSPWVSSTVDIWSAGCILAEMITGEVLFPGNDCILYLKSDIDQLKRILNLTGSPHPSLVEKMQSKDARRYVQSLPHQEKRNFRAVFPHMDRKVVDLLEKMLLLDPERRVTAKEALSHPYLAEFWDPESEPEAPPYDDSFESLELDVGEWKTLLEAPSLSFRYASDEKDIKLLSDVTLKCLIPNGAPYPVTTFLGRGIEPSEAVSSRPNSYSSSVSFTVKAIAENEGLYTCWYNKSTRPEASNFSAPINLTISSLSPPATSLVPIFIPTGGNFTIFCEAPNELSNITLSLFRHEKDPTTGNESLSLIGSLTLPETHKAIEYKKNDVTSNLNGRFSCSMEVYFINRLLRSKNSYPVDVFVDIEWNKGPPFLGDVTCSGSERRLRDCNVGRIYASCYEFEKLAIVCKDFLPPPVISLSGYGAIKEILIIARELDTLSKVGTKQVTSGEPAYFKLKPLTAPREYTCEAEFYAFSKNIYSSGETLKITTGSHNVVLSGTQVYPFTFQIPHEDLPSSVKGCHGSVRYWLEAKLHRPWHLSKTVKMDLAVVKHIDVNSLELLAPQLLTADKTLCCWFCSSGPVSLSARIERKGYTPGDSVSIFVEIENHSSREVKPKAALQQIQTFYATMKTETVTTEIACVKGKPISAGGRETWCGRLLDIPLNTTMSVLNCKIMKMEYSVLVIVDIPCAIALKVVFPVIIGTIPLQCPFN</sequence>
<evidence type="ECO:0000256" key="8">
    <source>
        <dbReference type="ARBA" id="ARBA00022741"/>
    </source>
</evidence>
<evidence type="ECO:0000256" key="6">
    <source>
        <dbReference type="ARBA" id="ARBA00022553"/>
    </source>
</evidence>
<feature type="binding site" evidence="12">
    <location>
        <position position="55"/>
    </location>
    <ligand>
        <name>ATP</name>
        <dbReference type="ChEBI" id="CHEBI:30616"/>
    </ligand>
</feature>
<comment type="cofactor">
    <cofactor evidence="1">
        <name>Mg(2+)</name>
        <dbReference type="ChEBI" id="CHEBI:18420"/>
    </cofactor>
</comment>
<evidence type="ECO:0000256" key="2">
    <source>
        <dbReference type="ARBA" id="ARBA00005298"/>
    </source>
</evidence>
<comment type="similarity">
    <text evidence="3">Belongs to the protein kinase superfamily. CMGC Ser/Thr protein kinase family. MAP kinase subfamily.</text>
</comment>
<keyword evidence="8 12" id="KW-0547">Nucleotide-binding</keyword>
<accession>A0A8J7P6V4</accession>
<dbReference type="Pfam" id="PF00339">
    <property type="entry name" value="Arrestin_N"/>
    <property type="match status" value="1"/>
</dbReference>
<evidence type="ECO:0000256" key="9">
    <source>
        <dbReference type="ARBA" id="ARBA00022777"/>
    </source>
</evidence>
<dbReference type="EC" id="2.7.11.24" evidence="4"/>
<feature type="domain" description="Protein kinase" evidence="13">
    <location>
        <begin position="25"/>
        <end position="328"/>
    </location>
</feature>
<dbReference type="AlphaFoldDB" id="A0A8J7P6V4"/>
<evidence type="ECO:0000256" key="1">
    <source>
        <dbReference type="ARBA" id="ARBA00001946"/>
    </source>
</evidence>
<dbReference type="Gene3D" id="2.60.40.10">
    <property type="entry name" value="Immunoglobulins"/>
    <property type="match status" value="1"/>
</dbReference>
<dbReference type="InterPro" id="IPR013783">
    <property type="entry name" value="Ig-like_fold"/>
</dbReference>